<keyword evidence="7" id="KW-0418">Kinase</keyword>
<gene>
    <name evidence="7" type="ORF">SAMN04488012_102317</name>
</gene>
<keyword evidence="8" id="KW-1185">Reference proteome</keyword>
<dbReference type="PANTHER" id="PTHR45339:SF5">
    <property type="entry name" value="HISTIDINE KINASE"/>
    <property type="match status" value="1"/>
</dbReference>
<evidence type="ECO:0000256" key="4">
    <source>
        <dbReference type="SAM" id="Coils"/>
    </source>
</evidence>
<dbReference type="PROSITE" id="PS50109">
    <property type="entry name" value="HIS_KIN"/>
    <property type="match status" value="1"/>
</dbReference>
<evidence type="ECO:0000256" key="5">
    <source>
        <dbReference type="SAM" id="MobiDB-lite"/>
    </source>
</evidence>
<dbReference type="CDD" id="cd00082">
    <property type="entry name" value="HisKA"/>
    <property type="match status" value="1"/>
</dbReference>
<dbReference type="InterPro" id="IPR036890">
    <property type="entry name" value="HATPase_C_sf"/>
</dbReference>
<dbReference type="STRING" id="313368.SAMN04488012_102317"/>
<dbReference type="Gene3D" id="3.30.565.10">
    <property type="entry name" value="Histidine kinase-like ATPase, C-terminal domain"/>
    <property type="match status" value="1"/>
</dbReference>
<dbReference type="SUPFAM" id="SSF55874">
    <property type="entry name" value="ATPase domain of HSP90 chaperone/DNA topoisomerase II/histidine kinase"/>
    <property type="match status" value="1"/>
</dbReference>
<dbReference type="Pfam" id="PF00512">
    <property type="entry name" value="HisKA"/>
    <property type="match status" value="1"/>
</dbReference>
<sequence>MPTQLDRLVAQERRARLAAERQLSQRQRDLRTATERMERRSRVLTEAILEKRAQLDEMQARVDRAKLLALETEQSMQATVSDRARAETRLWQVLNTMRDGFAVFDADLRLVCANAAYLSIFDGLDAVKPGIALRDLCRLMIEEGIVDPRMPGRDWIAQVFRRYDRSPVPDMQIHLWSGQIITLSDRPMPDGGFVSLALDHTHEHCIRGAVEAVADPFAVFDRDDRLVLSNASFRALGSPGPDPAPEDPIEADGLLGQFRDAGSAPRDIGTADGRRLRLRAVPTPDGGRAVHGSDITHLAQQRAALNEARAAADAAARAKSNFLSRVVSELRAPMNAILCVSEMLADDALAPSQGDMVESIRSSAEAVLTLLDGILDITAMEEGRLDLSRAPLDVAACARQAVAIMRARAEDRGTDLKLTLDPDLSPRRLGDERRIRQVLDTLLDDAIKSTEGGEVELSISGSPRDGDTPSLIEIEVSRLGPGTSAPGRPGTIQPVGRDEESDTRHGQSYGLSRSVCHALVEMMGGTIGVRNSSEGMAIHATLDLPPVPAEGAEMVPSEPRAP</sequence>
<name>A0A1M6DAP7_9RHOB</name>
<keyword evidence="3" id="KW-0597">Phosphoprotein</keyword>
<organism evidence="7 8">
    <name type="scientific">Palleronia salina</name>
    <dbReference type="NCBI Taxonomy" id="313368"/>
    <lineage>
        <taxon>Bacteria</taxon>
        <taxon>Pseudomonadati</taxon>
        <taxon>Pseudomonadota</taxon>
        <taxon>Alphaproteobacteria</taxon>
        <taxon>Rhodobacterales</taxon>
        <taxon>Roseobacteraceae</taxon>
        <taxon>Palleronia</taxon>
    </lineage>
</organism>
<feature type="coiled-coil region" evidence="4">
    <location>
        <begin position="48"/>
        <end position="75"/>
    </location>
</feature>
<evidence type="ECO:0000256" key="3">
    <source>
        <dbReference type="ARBA" id="ARBA00022553"/>
    </source>
</evidence>
<protein>
    <recommendedName>
        <fullName evidence="2">histidine kinase</fullName>
        <ecNumber evidence="2">2.7.13.3</ecNumber>
    </recommendedName>
</protein>
<dbReference type="EMBL" id="FQZA01000002">
    <property type="protein sequence ID" value="SHI70229.1"/>
    <property type="molecule type" value="Genomic_DNA"/>
</dbReference>
<evidence type="ECO:0000256" key="2">
    <source>
        <dbReference type="ARBA" id="ARBA00012438"/>
    </source>
</evidence>
<dbReference type="InterPro" id="IPR003661">
    <property type="entry name" value="HisK_dim/P_dom"/>
</dbReference>
<evidence type="ECO:0000256" key="1">
    <source>
        <dbReference type="ARBA" id="ARBA00000085"/>
    </source>
</evidence>
<dbReference type="SMART" id="SM00388">
    <property type="entry name" value="HisKA"/>
    <property type="match status" value="1"/>
</dbReference>
<feature type="domain" description="Histidine kinase" evidence="6">
    <location>
        <begin position="325"/>
        <end position="546"/>
    </location>
</feature>
<feature type="region of interest" description="Disordered" evidence="5">
    <location>
        <begin position="478"/>
        <end position="509"/>
    </location>
</feature>
<evidence type="ECO:0000313" key="8">
    <source>
        <dbReference type="Proteomes" id="UP000184040"/>
    </source>
</evidence>
<dbReference type="AlphaFoldDB" id="A0A1M6DAP7"/>
<dbReference type="Gene3D" id="1.10.287.130">
    <property type="match status" value="1"/>
</dbReference>
<comment type="catalytic activity">
    <reaction evidence="1">
        <text>ATP + protein L-histidine = ADP + protein N-phospho-L-histidine.</text>
        <dbReference type="EC" id="2.7.13.3"/>
    </reaction>
</comment>
<dbReference type="SUPFAM" id="SSF47384">
    <property type="entry name" value="Homodimeric domain of signal transducing histidine kinase"/>
    <property type="match status" value="1"/>
</dbReference>
<evidence type="ECO:0000259" key="6">
    <source>
        <dbReference type="PROSITE" id="PS50109"/>
    </source>
</evidence>
<dbReference type="SMART" id="SM00387">
    <property type="entry name" value="HATPase_c"/>
    <property type="match status" value="1"/>
</dbReference>
<feature type="compositionally biased region" description="Basic and acidic residues" evidence="5">
    <location>
        <begin position="496"/>
        <end position="505"/>
    </location>
</feature>
<dbReference type="EC" id="2.7.13.3" evidence="2"/>
<dbReference type="RefSeq" id="WP_073127141.1">
    <property type="nucleotide sequence ID" value="NZ_FQZA01000002.1"/>
</dbReference>
<dbReference type="PANTHER" id="PTHR45339">
    <property type="entry name" value="HYBRID SIGNAL TRANSDUCTION HISTIDINE KINASE J"/>
    <property type="match status" value="1"/>
</dbReference>
<dbReference type="InterPro" id="IPR003594">
    <property type="entry name" value="HATPase_dom"/>
</dbReference>
<reference evidence="7 8" key="1">
    <citation type="submission" date="2016-11" db="EMBL/GenBank/DDBJ databases">
        <authorList>
            <person name="Jaros S."/>
            <person name="Januszkiewicz K."/>
            <person name="Wedrychowicz H."/>
        </authorList>
    </citation>
    <scope>NUCLEOTIDE SEQUENCE [LARGE SCALE GENOMIC DNA]</scope>
    <source>
        <strain evidence="7 8">DSM 26892</strain>
    </source>
</reference>
<dbReference type="InterPro" id="IPR036097">
    <property type="entry name" value="HisK_dim/P_sf"/>
</dbReference>
<dbReference type="Proteomes" id="UP000184040">
    <property type="component" value="Unassembled WGS sequence"/>
</dbReference>
<proteinExistence type="predicted"/>
<dbReference type="GO" id="GO:0000155">
    <property type="term" value="F:phosphorelay sensor kinase activity"/>
    <property type="evidence" value="ECO:0007669"/>
    <property type="project" value="InterPro"/>
</dbReference>
<keyword evidence="4" id="KW-0175">Coiled coil</keyword>
<dbReference type="InterPro" id="IPR005467">
    <property type="entry name" value="His_kinase_dom"/>
</dbReference>
<dbReference type="Pfam" id="PF12860">
    <property type="entry name" value="PAS_7"/>
    <property type="match status" value="1"/>
</dbReference>
<dbReference type="Pfam" id="PF02518">
    <property type="entry name" value="HATPase_c"/>
    <property type="match status" value="1"/>
</dbReference>
<accession>A0A1M6DAP7</accession>
<keyword evidence="7" id="KW-0808">Transferase</keyword>
<evidence type="ECO:0000313" key="7">
    <source>
        <dbReference type="EMBL" id="SHI70229.1"/>
    </source>
</evidence>